<keyword evidence="3" id="KW-1185">Reference proteome</keyword>
<dbReference type="EMBL" id="JAOQKI010000010">
    <property type="protein sequence ID" value="MCU6717269.1"/>
    <property type="molecule type" value="Genomic_DNA"/>
</dbReference>
<evidence type="ECO:0000313" key="3">
    <source>
        <dbReference type="Proteomes" id="UP001209666"/>
    </source>
</evidence>
<gene>
    <name evidence="2" type="ORF">OCV43_08265</name>
</gene>
<dbReference type="Proteomes" id="UP001209666">
    <property type="component" value="Unassembled WGS sequence"/>
</dbReference>
<proteinExistence type="predicted"/>
<organism evidence="2 3">
    <name type="scientific">Roseburia amylophila</name>
    <dbReference type="NCBI Taxonomy" id="2981794"/>
    <lineage>
        <taxon>Bacteria</taxon>
        <taxon>Bacillati</taxon>
        <taxon>Bacillota</taxon>
        <taxon>Clostridia</taxon>
        <taxon>Lachnospirales</taxon>
        <taxon>Lachnospiraceae</taxon>
        <taxon>Roseburia</taxon>
    </lineage>
</organism>
<accession>A0ABT2SDZ6</accession>
<sequence length="85" mass="8739">MLGLVLSFSTLSGCGNNTATDTEVSTEAEESDTLYGEVSSVSDDSITIEVGTYSSDDGTLTLSGEAISGDESFGFDKAGRAVNQK</sequence>
<protein>
    <recommendedName>
        <fullName evidence="4">DUF5666 domain-containing protein</fullName>
    </recommendedName>
</protein>
<evidence type="ECO:0008006" key="4">
    <source>
        <dbReference type="Google" id="ProtNLM"/>
    </source>
</evidence>
<evidence type="ECO:0000256" key="1">
    <source>
        <dbReference type="SAM" id="MobiDB-lite"/>
    </source>
</evidence>
<dbReference type="RefSeq" id="WP_227700762.1">
    <property type="nucleotide sequence ID" value="NZ_JAOQKI010000010.1"/>
</dbReference>
<reference evidence="2 3" key="1">
    <citation type="journal article" date="2021" name="ISME Commun">
        <title>Automated analysis of genomic sequences facilitates high-throughput and comprehensive description of bacteria.</title>
        <authorList>
            <person name="Hitch T.C.A."/>
        </authorList>
    </citation>
    <scope>NUCLEOTIDE SEQUENCE [LARGE SCALE GENOMIC DNA]</scope>
    <source>
        <strain evidence="2 3">Sanger_19</strain>
    </source>
</reference>
<feature type="region of interest" description="Disordered" evidence="1">
    <location>
        <begin position="15"/>
        <end position="39"/>
    </location>
</feature>
<evidence type="ECO:0000313" key="2">
    <source>
        <dbReference type="EMBL" id="MCU6717269.1"/>
    </source>
</evidence>
<name>A0ABT2SDZ6_9FIRM</name>
<comment type="caution">
    <text evidence="2">The sequence shown here is derived from an EMBL/GenBank/DDBJ whole genome shotgun (WGS) entry which is preliminary data.</text>
</comment>